<protein>
    <submittedName>
        <fullName evidence="3">Peptide/nickel transport system substrate-binding protein</fullName>
    </submittedName>
</protein>
<evidence type="ECO:0000259" key="2">
    <source>
        <dbReference type="Pfam" id="PF00496"/>
    </source>
</evidence>
<dbReference type="Proteomes" id="UP001206483">
    <property type="component" value="Unassembled WGS sequence"/>
</dbReference>
<sequence length="587" mass="63914">MRLRKAAYVPAMLAISALSLTACSSGHNNKVSGDGAKSEVQNFGLGTAADSTGPAKDVAGAKPGGTAHGIESAGFDYLDPGQIYVNEYQAVSQLYSRTLTNYKVDPATGKTILVGDMATDTGKESDEGKTWTYTLKDGLKFEDGSPITSKDIKYSVERLYADYQDQGPTYVQTWLSGADYRKVYAGPYDGKDLGDDVIGTPDDKTIVFHFKEAHADAPYAMAMPNITAIQKSKDDKEKYNDHPVSIGPYKIASYEKDKSLKLVKNPNWDPKSDPIRHQYVDSWEFELGITNPLLTQRLIAGNGDDKNALTLVQNADNPSIAKIQGDLASYKDRLINKFQPFVDTFDINNTRVKDPKVRKALALAFPRAQVQKLLGGSATGDVANNLVSPTVAGWKDSDPLGLKAKPEGDPDAAKALLKEAGAENYPIVLAYANTPRWQPVAAAIQEALNNSGFKVERKELDPTSYYSTIGKKDNGFDLYRTGWGADWPQISTVVPPTLDGRTIADGSPNYTHYNSDAVNAEIDRINKIPDVKQAADEWMKLADKALLDTPKIPLTYDKFYQVYGAGLGGVAYNEVIGATDISSIFVK</sequence>
<dbReference type="InterPro" id="IPR030678">
    <property type="entry name" value="Peptide/Ni-bd"/>
</dbReference>
<reference evidence="3 4" key="1">
    <citation type="submission" date="2022-06" db="EMBL/GenBank/DDBJ databases">
        <title>Sequencing the genomes of 1000 actinobacteria strains.</title>
        <authorList>
            <person name="Klenk H.-P."/>
        </authorList>
    </citation>
    <scope>NUCLEOTIDE SEQUENCE [LARGE SCALE GENOMIC DNA]</scope>
    <source>
        <strain evidence="3 4">DSM 41656</strain>
    </source>
</reference>
<feature type="domain" description="Solute-binding protein family 5" evidence="2">
    <location>
        <begin position="114"/>
        <end position="500"/>
    </location>
</feature>
<accession>A0ABT1IQN5</accession>
<dbReference type="Gene3D" id="3.40.190.10">
    <property type="entry name" value="Periplasmic binding protein-like II"/>
    <property type="match status" value="1"/>
</dbReference>
<dbReference type="PIRSF" id="PIRSF002741">
    <property type="entry name" value="MppA"/>
    <property type="match status" value="1"/>
</dbReference>
<feature type="signal peptide" evidence="1">
    <location>
        <begin position="1"/>
        <end position="22"/>
    </location>
</feature>
<dbReference type="PANTHER" id="PTHR30290:SF83">
    <property type="entry name" value="ABC TRANSPORTER SUBSTRATE-BINDING PROTEIN"/>
    <property type="match status" value="1"/>
</dbReference>
<dbReference type="Pfam" id="PF00496">
    <property type="entry name" value="SBP_bac_5"/>
    <property type="match status" value="1"/>
</dbReference>
<feature type="chain" id="PRO_5045091654" evidence="1">
    <location>
        <begin position="23"/>
        <end position="587"/>
    </location>
</feature>
<dbReference type="PANTHER" id="PTHR30290">
    <property type="entry name" value="PERIPLASMIC BINDING COMPONENT OF ABC TRANSPORTER"/>
    <property type="match status" value="1"/>
</dbReference>
<evidence type="ECO:0000313" key="4">
    <source>
        <dbReference type="Proteomes" id="UP001206483"/>
    </source>
</evidence>
<dbReference type="Gene3D" id="3.10.105.10">
    <property type="entry name" value="Dipeptide-binding Protein, Domain 3"/>
    <property type="match status" value="1"/>
</dbReference>
<dbReference type="RefSeq" id="WP_253793376.1">
    <property type="nucleotide sequence ID" value="NZ_BAAAUB010000033.1"/>
</dbReference>
<dbReference type="EMBL" id="JAMZDX010000001">
    <property type="protein sequence ID" value="MCP2307407.1"/>
    <property type="molecule type" value="Genomic_DNA"/>
</dbReference>
<name>A0ABT1IQN5_9ACTN</name>
<dbReference type="CDD" id="cd08506">
    <property type="entry name" value="PBP2_clavulanate_OppA2"/>
    <property type="match status" value="1"/>
</dbReference>
<comment type="caution">
    <text evidence="3">The sequence shown here is derived from an EMBL/GenBank/DDBJ whole genome shotgun (WGS) entry which is preliminary data.</text>
</comment>
<evidence type="ECO:0000256" key="1">
    <source>
        <dbReference type="SAM" id="SignalP"/>
    </source>
</evidence>
<evidence type="ECO:0000313" key="3">
    <source>
        <dbReference type="EMBL" id="MCP2307407.1"/>
    </source>
</evidence>
<gene>
    <name evidence="3" type="ORF">FHR36_000499</name>
</gene>
<dbReference type="InterPro" id="IPR039424">
    <property type="entry name" value="SBP_5"/>
</dbReference>
<dbReference type="PROSITE" id="PS51257">
    <property type="entry name" value="PROKAR_LIPOPROTEIN"/>
    <property type="match status" value="1"/>
</dbReference>
<keyword evidence="4" id="KW-1185">Reference proteome</keyword>
<dbReference type="SUPFAM" id="SSF53850">
    <property type="entry name" value="Periplasmic binding protein-like II"/>
    <property type="match status" value="1"/>
</dbReference>
<organism evidence="3 4">
    <name type="scientific">Kitasatospora paracochleata</name>
    <dbReference type="NCBI Taxonomy" id="58354"/>
    <lineage>
        <taxon>Bacteria</taxon>
        <taxon>Bacillati</taxon>
        <taxon>Actinomycetota</taxon>
        <taxon>Actinomycetes</taxon>
        <taxon>Kitasatosporales</taxon>
        <taxon>Streptomycetaceae</taxon>
        <taxon>Kitasatospora</taxon>
    </lineage>
</organism>
<keyword evidence="1" id="KW-0732">Signal</keyword>
<dbReference type="InterPro" id="IPR000914">
    <property type="entry name" value="SBP_5_dom"/>
</dbReference>
<proteinExistence type="predicted"/>